<reference evidence="1 2" key="1">
    <citation type="submission" date="2018-02" db="EMBL/GenBank/DDBJ databases">
        <title>Draft genome of wild Prunus yedoensis var. nudiflora.</title>
        <authorList>
            <person name="Baek S."/>
            <person name="Kim J.-H."/>
            <person name="Choi K."/>
            <person name="Kim G.-B."/>
            <person name="Cho A."/>
            <person name="Jang H."/>
            <person name="Shin C.-H."/>
            <person name="Yu H.-J."/>
            <person name="Mun J.-H."/>
        </authorList>
    </citation>
    <scope>NUCLEOTIDE SEQUENCE [LARGE SCALE GENOMIC DNA]</scope>
    <source>
        <strain evidence="2">cv. Jeju island</strain>
        <tissue evidence="1">Leaf</tissue>
    </source>
</reference>
<sequence>MKNQRLKNQRMKNQRLKNQMMKKLVDDHYTQLCPYIYEVPENAIVGKSCAVTCLLYVAASLETHVVLIVA</sequence>
<comment type="caution">
    <text evidence="1">The sequence shown here is derived from an EMBL/GenBank/DDBJ whole genome shotgun (WGS) entry which is preliminary data.</text>
</comment>
<organism evidence="1 2">
    <name type="scientific">Prunus yedoensis var. nudiflora</name>
    <dbReference type="NCBI Taxonomy" id="2094558"/>
    <lineage>
        <taxon>Eukaryota</taxon>
        <taxon>Viridiplantae</taxon>
        <taxon>Streptophyta</taxon>
        <taxon>Embryophyta</taxon>
        <taxon>Tracheophyta</taxon>
        <taxon>Spermatophyta</taxon>
        <taxon>Magnoliopsida</taxon>
        <taxon>eudicotyledons</taxon>
        <taxon>Gunneridae</taxon>
        <taxon>Pentapetalae</taxon>
        <taxon>rosids</taxon>
        <taxon>fabids</taxon>
        <taxon>Rosales</taxon>
        <taxon>Rosaceae</taxon>
        <taxon>Amygdaloideae</taxon>
        <taxon>Amygdaleae</taxon>
        <taxon>Prunus</taxon>
    </lineage>
</organism>
<protein>
    <submittedName>
        <fullName evidence="1">Uncharacterized protein</fullName>
    </submittedName>
</protein>
<dbReference type="EMBL" id="PJQY01001528">
    <property type="protein sequence ID" value="PQQ01841.1"/>
    <property type="molecule type" value="Genomic_DNA"/>
</dbReference>
<dbReference type="AlphaFoldDB" id="A0A314YAL7"/>
<evidence type="ECO:0000313" key="2">
    <source>
        <dbReference type="Proteomes" id="UP000250321"/>
    </source>
</evidence>
<accession>A0A314YAL7</accession>
<dbReference type="Proteomes" id="UP000250321">
    <property type="component" value="Unassembled WGS sequence"/>
</dbReference>
<evidence type="ECO:0000313" key="1">
    <source>
        <dbReference type="EMBL" id="PQQ01841.1"/>
    </source>
</evidence>
<proteinExistence type="predicted"/>
<name>A0A314YAL7_PRUYE</name>
<gene>
    <name evidence="1" type="ORF">Pyn_26856</name>
</gene>
<keyword evidence="2" id="KW-1185">Reference proteome</keyword>